<dbReference type="Gene3D" id="3.40.50.720">
    <property type="entry name" value="NAD(P)-binding Rossmann-like Domain"/>
    <property type="match status" value="2"/>
</dbReference>
<proteinExistence type="predicted"/>
<dbReference type="Pfam" id="PF22725">
    <property type="entry name" value="GFO_IDH_MocA_C3"/>
    <property type="match status" value="1"/>
</dbReference>
<dbReference type="Proteomes" id="UP001430065">
    <property type="component" value="Unassembled WGS sequence"/>
</dbReference>
<protein>
    <submittedName>
        <fullName evidence="5">NAD-dependent epimerase/dehydratase family protein</fullName>
    </submittedName>
</protein>
<evidence type="ECO:0000259" key="3">
    <source>
        <dbReference type="Pfam" id="PF01408"/>
    </source>
</evidence>
<comment type="caution">
    <text evidence="5">The sequence shown here is derived from an EMBL/GenBank/DDBJ whole genome shotgun (WGS) entry which is preliminary data.</text>
</comment>
<evidence type="ECO:0000259" key="2">
    <source>
        <dbReference type="Pfam" id="PF01370"/>
    </source>
</evidence>
<dbReference type="Pfam" id="PF01370">
    <property type="entry name" value="Epimerase"/>
    <property type="match status" value="1"/>
</dbReference>
<feature type="domain" description="NAD-dependent epimerase/dehydratase" evidence="2">
    <location>
        <begin position="368"/>
        <end position="586"/>
    </location>
</feature>
<name>A0ABS2JQD7_9GAMM</name>
<dbReference type="PANTHER" id="PTHR43818">
    <property type="entry name" value="BCDNA.GH03377"/>
    <property type="match status" value="1"/>
</dbReference>
<reference evidence="5 6" key="1">
    <citation type="submission" date="2020-10" db="EMBL/GenBank/DDBJ databases">
        <title>Phylogeny of dyella-like bacteria.</title>
        <authorList>
            <person name="Fu J."/>
        </authorList>
    </citation>
    <scope>NUCLEOTIDE SEQUENCE [LARGE SCALE GENOMIC DNA]</scope>
    <source>
        <strain evidence="5 6">THG-B117</strain>
    </source>
</reference>
<feature type="domain" description="Gfo/Idh/MocA-like oxidoreductase N-terminal" evidence="3">
    <location>
        <begin position="9"/>
        <end position="127"/>
    </location>
</feature>
<dbReference type="RefSeq" id="WP_204635644.1">
    <property type="nucleotide sequence ID" value="NZ_JADIKC010000003.1"/>
</dbReference>
<keyword evidence="6" id="KW-1185">Reference proteome</keyword>
<dbReference type="Pfam" id="PF01408">
    <property type="entry name" value="GFO_IDH_MocA"/>
    <property type="match status" value="1"/>
</dbReference>
<evidence type="ECO:0000313" key="6">
    <source>
        <dbReference type="Proteomes" id="UP001430065"/>
    </source>
</evidence>
<dbReference type="PANTHER" id="PTHR43818:SF11">
    <property type="entry name" value="BCDNA.GH03377"/>
    <property type="match status" value="1"/>
</dbReference>
<gene>
    <name evidence="5" type="ORF">ISP20_08715</name>
</gene>
<keyword evidence="1" id="KW-0560">Oxidoreductase</keyword>
<feature type="domain" description="GFO/IDH/MocA-like oxidoreductase" evidence="4">
    <location>
        <begin position="136"/>
        <end position="255"/>
    </location>
</feature>
<dbReference type="InterPro" id="IPR055170">
    <property type="entry name" value="GFO_IDH_MocA-like_dom"/>
</dbReference>
<sequence length="702" mass="76010">MNASVDQRLRIGIVGAGYVARYHIEALKRLDYVQVVGICDLDREAAGKLAQTFGIECVVSDLAELADCRPHAIYVLTPPSSHCALTLRALDMGCHVFVEKPMADSVAECDAMIAKAHEKGLVLSVDHSDLFDPMVMRARELVASGACGDLVAVDVWRSSDYPAYGGGPLPGMVAQGSYPFRDLGVHGLYTLEAFLGNIGQLDIRYRSTGKSSTLKFDEWHATAECASGTGRVMLSWNIRPMLNRIVVQGTRGVIEIDRFLQVCHVRRVLPGPKFIGIVLGAFFDAVRDVFRIPWNVLRFATGRLKSSPGIQAGAQAFAQALRDGKAPPVSAEDGRRPIALMEAACRRADEERKQELEARYETLAPVDALVTGASGFLGRALLGALRRNGQRVRVLVRRPDPRLAALADQVVVGDLGDPRIVEHAVQGAGTVFHVGAAMGGGPRDFEAGTVWGTRNIVNACLRHATQKLVYVSSMSVLDHAGRDPAIAIHEGSALEPHPDWRGSYTQTKLTAEMLVRDAVREHGLPAVILRPGQIIGPGSENTTPNGTLAIAGRWIAVGSPSQTLPLVYVDDVVDALLLAAHAPAAQGQLVHVVDPAIVTQGEYLERVRRKRGKGLRLMRWPTWLLLTLAVGVEGLGKVLHCAVPLTRYRVRSLRPLANFDQRVAREVLGWEPRVGLRRGMDVMFGDEVVGAEGGVVVPVSDK</sequence>
<evidence type="ECO:0000256" key="1">
    <source>
        <dbReference type="ARBA" id="ARBA00023002"/>
    </source>
</evidence>
<evidence type="ECO:0000259" key="4">
    <source>
        <dbReference type="Pfam" id="PF22725"/>
    </source>
</evidence>
<evidence type="ECO:0000313" key="5">
    <source>
        <dbReference type="EMBL" id="MBM7121239.1"/>
    </source>
</evidence>
<dbReference type="InterPro" id="IPR001509">
    <property type="entry name" value="Epimerase_deHydtase"/>
</dbReference>
<dbReference type="SUPFAM" id="SSF51735">
    <property type="entry name" value="NAD(P)-binding Rossmann-fold domains"/>
    <property type="match status" value="2"/>
</dbReference>
<dbReference type="Gene3D" id="3.30.360.10">
    <property type="entry name" value="Dihydrodipicolinate Reductase, domain 2"/>
    <property type="match status" value="1"/>
</dbReference>
<dbReference type="InterPro" id="IPR050463">
    <property type="entry name" value="Gfo/Idh/MocA_oxidrdct_glycsds"/>
</dbReference>
<dbReference type="EMBL" id="JADIKC010000003">
    <property type="protein sequence ID" value="MBM7121239.1"/>
    <property type="molecule type" value="Genomic_DNA"/>
</dbReference>
<dbReference type="SUPFAM" id="SSF55347">
    <property type="entry name" value="Glyceraldehyde-3-phosphate dehydrogenase-like, C-terminal domain"/>
    <property type="match status" value="1"/>
</dbReference>
<accession>A0ABS2JQD7</accession>
<dbReference type="InterPro" id="IPR000683">
    <property type="entry name" value="Gfo/Idh/MocA-like_OxRdtase_N"/>
</dbReference>
<dbReference type="InterPro" id="IPR036291">
    <property type="entry name" value="NAD(P)-bd_dom_sf"/>
</dbReference>
<organism evidence="5 6">
    <name type="scientific">Dyella kyungheensis</name>
    <dbReference type="NCBI Taxonomy" id="1242174"/>
    <lineage>
        <taxon>Bacteria</taxon>
        <taxon>Pseudomonadati</taxon>
        <taxon>Pseudomonadota</taxon>
        <taxon>Gammaproteobacteria</taxon>
        <taxon>Lysobacterales</taxon>
        <taxon>Rhodanobacteraceae</taxon>
        <taxon>Dyella</taxon>
    </lineage>
</organism>